<organism evidence="7 8">
    <name type="scientific">Cylicocyclus nassatus</name>
    <name type="common">Nematode worm</name>
    <dbReference type="NCBI Taxonomy" id="53992"/>
    <lineage>
        <taxon>Eukaryota</taxon>
        <taxon>Metazoa</taxon>
        <taxon>Ecdysozoa</taxon>
        <taxon>Nematoda</taxon>
        <taxon>Chromadorea</taxon>
        <taxon>Rhabditida</taxon>
        <taxon>Rhabditina</taxon>
        <taxon>Rhabditomorpha</taxon>
        <taxon>Strongyloidea</taxon>
        <taxon>Strongylidae</taxon>
        <taxon>Cylicocyclus</taxon>
    </lineage>
</organism>
<evidence type="ECO:0000259" key="6">
    <source>
        <dbReference type="Pfam" id="PF01490"/>
    </source>
</evidence>
<reference evidence="7" key="1">
    <citation type="submission" date="2023-07" db="EMBL/GenBank/DDBJ databases">
        <authorList>
            <consortium name="CYATHOMIX"/>
        </authorList>
    </citation>
    <scope>NUCLEOTIDE SEQUENCE</scope>
    <source>
        <strain evidence="7">N/A</strain>
    </source>
</reference>
<feature type="transmembrane region" description="Helical" evidence="5">
    <location>
        <begin position="224"/>
        <end position="246"/>
    </location>
</feature>
<feature type="transmembrane region" description="Helical" evidence="5">
    <location>
        <begin position="66"/>
        <end position="91"/>
    </location>
</feature>
<feature type="transmembrane region" description="Helical" evidence="5">
    <location>
        <begin position="172"/>
        <end position="191"/>
    </location>
</feature>
<evidence type="ECO:0000256" key="4">
    <source>
        <dbReference type="ARBA" id="ARBA00023136"/>
    </source>
</evidence>
<feature type="transmembrane region" description="Helical" evidence="5">
    <location>
        <begin position="314"/>
        <end position="342"/>
    </location>
</feature>
<dbReference type="GO" id="GO:0005774">
    <property type="term" value="C:vacuolar membrane"/>
    <property type="evidence" value="ECO:0007669"/>
    <property type="project" value="TreeGrafter"/>
</dbReference>
<dbReference type="AlphaFoldDB" id="A0AA36HDQ7"/>
<dbReference type="EMBL" id="CATQJL010000316">
    <property type="protein sequence ID" value="CAJ0608219.1"/>
    <property type="molecule type" value="Genomic_DNA"/>
</dbReference>
<dbReference type="Pfam" id="PF01490">
    <property type="entry name" value="Aa_trans"/>
    <property type="match status" value="1"/>
</dbReference>
<dbReference type="GO" id="GO:0015179">
    <property type="term" value="F:L-amino acid transmembrane transporter activity"/>
    <property type="evidence" value="ECO:0007669"/>
    <property type="project" value="TreeGrafter"/>
</dbReference>
<sequence length="467" mass="52601">MPGSIAVVDSNPPINEHFETDDKNLKPNTNRHSKQKKISTTFALINFLKGMIGPGCFALPLAFKQAGLWCAFTVVFIFGIIAALCMIKLVVSAQYLCERYKCGPLDYGQLGQEAFNSHKRLRKFKYVARWIINTCLILLQLGICSVYYIFIVDHSKEIVEIIWPHSTINRDLYFLFTLPALLVLCLVRSLYVLSLFSLLGNVFVVASLAIILGELVTFEHIPTWSLPAFTSLNGFFLAAGSIMYALEGMGTVLPLENKMKHPKEMTGYTGVLSIGVSLVTIIYAACGFYGYITFGDAVQGSITLNLSNSPLNVAVKAMLLCVVYTSFLIMQYPLIELIWPLVKRPLRKRNVRRFWIIGLEYCFRFSLVFLVREWHYDRPEAAFRAAGANAAPTPFQRRSSKAQAQFYCRSTYRRDQDVLSRLIDQYAACVQVDSGRGLARPWNGAGTCNSRRCFSNEIRPFQLDSPG</sequence>
<evidence type="ECO:0000313" key="7">
    <source>
        <dbReference type="EMBL" id="CAJ0608219.1"/>
    </source>
</evidence>
<dbReference type="InterPro" id="IPR013057">
    <property type="entry name" value="AA_transpt_TM"/>
</dbReference>
<evidence type="ECO:0000256" key="2">
    <source>
        <dbReference type="ARBA" id="ARBA00022692"/>
    </source>
</evidence>
<accession>A0AA36HDQ7</accession>
<comment type="caution">
    <text evidence="7">The sequence shown here is derived from an EMBL/GenBank/DDBJ whole genome shotgun (WGS) entry which is preliminary data.</text>
</comment>
<dbReference type="PANTHER" id="PTHR22950:SF217">
    <property type="entry name" value="AMINO ACID TRANSPORTER TRANSMEMBRANE DOMAIN-CONTAINING PROTEIN"/>
    <property type="match status" value="1"/>
</dbReference>
<keyword evidence="2 5" id="KW-0812">Transmembrane</keyword>
<gene>
    <name evidence="7" type="ORF">CYNAS_LOCUS20202</name>
</gene>
<dbReference type="PANTHER" id="PTHR22950">
    <property type="entry name" value="AMINO ACID TRANSPORTER"/>
    <property type="match status" value="1"/>
</dbReference>
<dbReference type="Proteomes" id="UP001176961">
    <property type="component" value="Unassembled WGS sequence"/>
</dbReference>
<feature type="transmembrane region" description="Helical" evidence="5">
    <location>
        <begin position="198"/>
        <end position="218"/>
    </location>
</feature>
<name>A0AA36HDQ7_CYLNA</name>
<proteinExistence type="predicted"/>
<feature type="transmembrane region" description="Helical" evidence="5">
    <location>
        <begin position="41"/>
        <end position="60"/>
    </location>
</feature>
<evidence type="ECO:0000256" key="3">
    <source>
        <dbReference type="ARBA" id="ARBA00022989"/>
    </source>
</evidence>
<protein>
    <recommendedName>
        <fullName evidence="6">Amino acid transporter transmembrane domain-containing protein</fullName>
    </recommendedName>
</protein>
<evidence type="ECO:0000256" key="1">
    <source>
        <dbReference type="ARBA" id="ARBA00004141"/>
    </source>
</evidence>
<evidence type="ECO:0000256" key="5">
    <source>
        <dbReference type="SAM" id="Phobius"/>
    </source>
</evidence>
<feature type="transmembrane region" description="Helical" evidence="5">
    <location>
        <begin position="267"/>
        <end position="294"/>
    </location>
</feature>
<comment type="subcellular location">
    <subcellularLocation>
        <location evidence="1">Membrane</location>
        <topology evidence="1">Multi-pass membrane protein</topology>
    </subcellularLocation>
</comment>
<feature type="domain" description="Amino acid transporter transmembrane" evidence="6">
    <location>
        <begin position="37"/>
        <end position="370"/>
    </location>
</feature>
<feature type="transmembrane region" description="Helical" evidence="5">
    <location>
        <begin position="130"/>
        <end position="152"/>
    </location>
</feature>
<keyword evidence="3 5" id="KW-1133">Transmembrane helix</keyword>
<feature type="transmembrane region" description="Helical" evidence="5">
    <location>
        <begin position="354"/>
        <end position="371"/>
    </location>
</feature>
<evidence type="ECO:0000313" key="8">
    <source>
        <dbReference type="Proteomes" id="UP001176961"/>
    </source>
</evidence>
<keyword evidence="8" id="KW-1185">Reference proteome</keyword>
<keyword evidence="4 5" id="KW-0472">Membrane</keyword>